<evidence type="ECO:0000313" key="2">
    <source>
        <dbReference type="Proteomes" id="UP000314294"/>
    </source>
</evidence>
<comment type="caution">
    <text evidence="1">The sequence shown here is derived from an EMBL/GenBank/DDBJ whole genome shotgun (WGS) entry which is preliminary data.</text>
</comment>
<organism evidence="1 2">
    <name type="scientific">Liparis tanakae</name>
    <name type="common">Tanaka's snailfish</name>
    <dbReference type="NCBI Taxonomy" id="230148"/>
    <lineage>
        <taxon>Eukaryota</taxon>
        <taxon>Metazoa</taxon>
        <taxon>Chordata</taxon>
        <taxon>Craniata</taxon>
        <taxon>Vertebrata</taxon>
        <taxon>Euteleostomi</taxon>
        <taxon>Actinopterygii</taxon>
        <taxon>Neopterygii</taxon>
        <taxon>Teleostei</taxon>
        <taxon>Neoteleostei</taxon>
        <taxon>Acanthomorphata</taxon>
        <taxon>Eupercaria</taxon>
        <taxon>Perciformes</taxon>
        <taxon>Cottioidei</taxon>
        <taxon>Cottales</taxon>
        <taxon>Liparidae</taxon>
        <taxon>Liparis</taxon>
    </lineage>
</organism>
<dbReference type="AlphaFoldDB" id="A0A4Z2E799"/>
<gene>
    <name evidence="1" type="ORF">EYF80_065441</name>
</gene>
<dbReference type="EMBL" id="SRLO01015385">
    <property type="protein sequence ID" value="TNN24434.1"/>
    <property type="molecule type" value="Genomic_DNA"/>
</dbReference>
<name>A0A4Z2E799_9TELE</name>
<evidence type="ECO:0000313" key="1">
    <source>
        <dbReference type="EMBL" id="TNN24434.1"/>
    </source>
</evidence>
<protein>
    <submittedName>
        <fullName evidence="1">Uncharacterized protein</fullName>
    </submittedName>
</protein>
<proteinExistence type="predicted"/>
<sequence length="94" mass="10867">MAWRMSSTCMSTNESWTPVGHAQLKKGCSGESRQRWLQPALRSLQGVWTERDDTAWMERVCQSVQYRVSWDRVRAKGWVRVPSTTVSLQGERGH</sequence>
<keyword evidence="2" id="KW-1185">Reference proteome</keyword>
<dbReference type="OrthoDB" id="10669298at2759"/>
<accession>A0A4Z2E799</accession>
<reference evidence="1 2" key="1">
    <citation type="submission" date="2019-03" db="EMBL/GenBank/DDBJ databases">
        <title>First draft genome of Liparis tanakae, snailfish: a comprehensive survey of snailfish specific genes.</title>
        <authorList>
            <person name="Kim W."/>
            <person name="Song I."/>
            <person name="Jeong J.-H."/>
            <person name="Kim D."/>
            <person name="Kim S."/>
            <person name="Ryu S."/>
            <person name="Song J.Y."/>
            <person name="Lee S.K."/>
        </authorList>
    </citation>
    <scope>NUCLEOTIDE SEQUENCE [LARGE SCALE GENOMIC DNA]</scope>
    <source>
        <tissue evidence="1">Muscle</tissue>
    </source>
</reference>
<dbReference type="Proteomes" id="UP000314294">
    <property type="component" value="Unassembled WGS sequence"/>
</dbReference>